<feature type="chain" id="PRO_5045838504" evidence="1">
    <location>
        <begin position="16"/>
        <end position="153"/>
    </location>
</feature>
<feature type="signal peptide" evidence="1">
    <location>
        <begin position="1"/>
        <end position="15"/>
    </location>
</feature>
<protein>
    <submittedName>
        <fullName evidence="3">META domain-containing protein</fullName>
    </submittedName>
</protein>
<dbReference type="InterPro" id="IPR038670">
    <property type="entry name" value="HslJ-like_sf"/>
</dbReference>
<comment type="caution">
    <text evidence="3">The sequence shown here is derived from an EMBL/GenBank/DDBJ whole genome shotgun (WGS) entry which is preliminary data.</text>
</comment>
<dbReference type="PROSITE" id="PS51257">
    <property type="entry name" value="PROKAR_LIPOPROTEIN"/>
    <property type="match status" value="1"/>
</dbReference>
<evidence type="ECO:0000259" key="2">
    <source>
        <dbReference type="Pfam" id="PF03724"/>
    </source>
</evidence>
<dbReference type="RefSeq" id="WP_243071768.1">
    <property type="nucleotide sequence ID" value="NZ_JAIVFL010000001.1"/>
</dbReference>
<keyword evidence="1" id="KW-0732">Signal</keyword>
<proteinExistence type="predicted"/>
<name>A0ABS9YX84_9MYCO</name>
<gene>
    <name evidence="3" type="ORF">K9U37_11395</name>
</gene>
<reference evidence="3" key="1">
    <citation type="journal article" date="2022" name="ISME J.">
        <title>Identification of active gaseous-alkane degraders at natural gas seeps.</title>
        <authorList>
            <person name="Farhan Ul Haque M."/>
            <person name="Hernandez M."/>
            <person name="Crombie A.T."/>
            <person name="Murrell J.C."/>
        </authorList>
    </citation>
    <scope>NUCLEOTIDE SEQUENCE</scope>
    <source>
        <strain evidence="3">ANDR5</strain>
    </source>
</reference>
<feature type="domain" description="DUF306" evidence="2">
    <location>
        <begin position="26"/>
        <end position="131"/>
    </location>
</feature>
<dbReference type="Proteomes" id="UP001139068">
    <property type="component" value="Unassembled WGS sequence"/>
</dbReference>
<evidence type="ECO:0000313" key="4">
    <source>
        <dbReference type="Proteomes" id="UP001139068"/>
    </source>
</evidence>
<dbReference type="Pfam" id="PF03724">
    <property type="entry name" value="META"/>
    <property type="match status" value="1"/>
</dbReference>
<evidence type="ECO:0000313" key="3">
    <source>
        <dbReference type="EMBL" id="MCI4675454.1"/>
    </source>
</evidence>
<dbReference type="EMBL" id="JAIVFL010000001">
    <property type="protein sequence ID" value="MCI4675454.1"/>
    <property type="molecule type" value="Genomic_DNA"/>
</dbReference>
<evidence type="ECO:0000256" key="1">
    <source>
        <dbReference type="SAM" id="SignalP"/>
    </source>
</evidence>
<keyword evidence="4" id="KW-1185">Reference proteome</keyword>
<organism evidence="3 4">
    <name type="scientific">Candidatus Mycolicibacterium alkanivorans</name>
    <dbReference type="NCBI Taxonomy" id="2954114"/>
    <lineage>
        <taxon>Bacteria</taxon>
        <taxon>Bacillati</taxon>
        <taxon>Actinomycetota</taxon>
        <taxon>Actinomycetes</taxon>
        <taxon>Mycobacteriales</taxon>
        <taxon>Mycobacteriaceae</taxon>
        <taxon>Mycolicibacterium</taxon>
    </lineage>
</organism>
<dbReference type="Gene3D" id="2.40.128.270">
    <property type="match status" value="1"/>
</dbReference>
<sequence length="153" mass="16223">MRVLWLLGSAVLALAACGSTPPAPHPLGGTSWRLLSLESMNDEQGTTAVDDPSRYTVEFGTDGRAAFRIDCNRGTSTWQASAASPDSGSLSFGPIATTRMACPQPSLENQVSTALGYVRGFLIKDGLLHMSLLADGAVLHWEPDHKTGGPKKR</sequence>
<dbReference type="InterPro" id="IPR005184">
    <property type="entry name" value="DUF306_Meta_HslJ"/>
</dbReference>
<accession>A0ABS9YX84</accession>